<dbReference type="RefSeq" id="WP_052429949.1">
    <property type="nucleotide sequence ID" value="NZ_BBLT01000002.1"/>
</dbReference>
<dbReference type="PROSITE" id="PS00922">
    <property type="entry name" value="TRANSGLYCOSYLASE"/>
    <property type="match status" value="1"/>
</dbReference>
<feature type="domain" description="LysM" evidence="4">
    <location>
        <begin position="374"/>
        <end position="417"/>
    </location>
</feature>
<comment type="similarity">
    <text evidence="1">Belongs to the transglycosylase Slt family.</text>
</comment>
<sequence length="488" mass="56022">MEKLFNKSGKLKGLILVVCTLLSTVSYGQFSTEQDTTTNVAPQPEEATVAVVAVADSIPEVPDELIADRLKCLEKNVQLTFNKKIRGFIDYFTVRNRRYSVVMERRKRLYFDIFEEALKRHNMPQELKYLAIVESGLNPKAISRAGAAGLWQFMPSTGKIYKLKQDQYVDERLDPYKSTEAACRYLKDLYNIFNDWELALASYNCGPGNVRKAIRKSGYKDTFWEIYNFLPQETRGYVPQFVALTYTMNHLQDHNIFADSLEYPIRFDTVHINQYVNLDTFCEQLNICKDEFTKLNPAIKRNYLPDNYPFHIRIPSDKSEYFAMNKLAILDESSKRSGDEIDDELSQPPVQFASTKPASENKSHGSATAQKKKVYYTVKQGDVLSKIADKFEVSLSDLKKWNNLKGSTIKSGQKLTIYKGGLVMEKPTLAKQTESNKKYDPHKKVYYVQPGDTLWTISRSNNIPVEKLKKLNNLKSNEIKVGQKLIMS</sequence>
<dbReference type="Gene3D" id="1.10.530.10">
    <property type="match status" value="1"/>
</dbReference>
<feature type="compositionally biased region" description="Polar residues" evidence="2">
    <location>
        <begin position="348"/>
        <end position="366"/>
    </location>
</feature>
<dbReference type="PROSITE" id="PS51782">
    <property type="entry name" value="LYSM"/>
    <property type="match status" value="2"/>
</dbReference>
<dbReference type="InterPro" id="IPR008258">
    <property type="entry name" value="Transglycosylase_SLT_dom_1"/>
</dbReference>
<evidence type="ECO:0000256" key="2">
    <source>
        <dbReference type="SAM" id="MobiDB-lite"/>
    </source>
</evidence>
<dbReference type="PANTHER" id="PTHR37423:SF2">
    <property type="entry name" value="MEMBRANE-BOUND LYTIC MUREIN TRANSGLYCOSYLASE C"/>
    <property type="match status" value="1"/>
</dbReference>
<dbReference type="OrthoDB" id="9815002at2"/>
<dbReference type="InterPro" id="IPR036779">
    <property type="entry name" value="LysM_dom_sf"/>
</dbReference>
<dbReference type="GO" id="GO:0000270">
    <property type="term" value="P:peptidoglycan metabolic process"/>
    <property type="evidence" value="ECO:0007669"/>
    <property type="project" value="InterPro"/>
</dbReference>
<reference evidence="5 6" key="1">
    <citation type="submission" date="2014-09" db="EMBL/GenBank/DDBJ databases">
        <title>Sporocytophaga myxococcoides PG-01 genome sequencing.</title>
        <authorList>
            <person name="Liu L."/>
            <person name="Gao P.J."/>
            <person name="Chen G.J."/>
            <person name="Wang L.S."/>
        </authorList>
    </citation>
    <scope>NUCLEOTIDE SEQUENCE [LARGE SCALE GENOMIC DNA]</scope>
    <source>
        <strain evidence="5 6">PG-01</strain>
    </source>
</reference>
<feature type="signal peptide" evidence="3">
    <location>
        <begin position="1"/>
        <end position="28"/>
    </location>
</feature>
<dbReference type="EMBL" id="BBLT01000002">
    <property type="protein sequence ID" value="GAL83744.1"/>
    <property type="molecule type" value="Genomic_DNA"/>
</dbReference>
<evidence type="ECO:0000259" key="4">
    <source>
        <dbReference type="PROSITE" id="PS51782"/>
    </source>
</evidence>
<evidence type="ECO:0000313" key="6">
    <source>
        <dbReference type="Proteomes" id="UP000030185"/>
    </source>
</evidence>
<dbReference type="GO" id="GO:0008933">
    <property type="term" value="F:peptidoglycan lytic transglycosylase activity"/>
    <property type="evidence" value="ECO:0007669"/>
    <property type="project" value="InterPro"/>
</dbReference>
<dbReference type="Gene3D" id="3.10.350.10">
    <property type="entry name" value="LysM domain"/>
    <property type="match status" value="2"/>
</dbReference>
<comment type="caution">
    <text evidence="5">The sequence shown here is derived from an EMBL/GenBank/DDBJ whole genome shotgun (WGS) entry which is preliminary data.</text>
</comment>
<dbReference type="PANTHER" id="PTHR37423">
    <property type="entry name" value="SOLUBLE LYTIC MUREIN TRANSGLYCOSYLASE-RELATED"/>
    <property type="match status" value="1"/>
</dbReference>
<evidence type="ECO:0000313" key="5">
    <source>
        <dbReference type="EMBL" id="GAL83744.1"/>
    </source>
</evidence>
<dbReference type="AlphaFoldDB" id="A0A098LBH8"/>
<name>A0A098LBH8_9BACT</name>
<feature type="chain" id="PRO_5001937308" evidence="3">
    <location>
        <begin position="29"/>
        <end position="488"/>
    </location>
</feature>
<feature type="domain" description="LysM" evidence="4">
    <location>
        <begin position="444"/>
        <end position="487"/>
    </location>
</feature>
<dbReference type="GO" id="GO:0016020">
    <property type="term" value="C:membrane"/>
    <property type="evidence" value="ECO:0007669"/>
    <property type="project" value="InterPro"/>
</dbReference>
<dbReference type="SMART" id="SM00257">
    <property type="entry name" value="LysM"/>
    <property type="match status" value="2"/>
</dbReference>
<protein>
    <submittedName>
        <fullName evidence="5">Peptidoglycan-binding lytic transglycosylase</fullName>
    </submittedName>
</protein>
<feature type="region of interest" description="Disordered" evidence="2">
    <location>
        <begin position="338"/>
        <end position="366"/>
    </location>
</feature>
<dbReference type="Pfam" id="PF01476">
    <property type="entry name" value="LysM"/>
    <property type="match status" value="2"/>
</dbReference>
<accession>A0A098LBH8</accession>
<dbReference type="Proteomes" id="UP000030185">
    <property type="component" value="Unassembled WGS sequence"/>
</dbReference>
<keyword evidence="6" id="KW-1185">Reference proteome</keyword>
<dbReference type="InterPro" id="IPR023346">
    <property type="entry name" value="Lysozyme-like_dom_sf"/>
</dbReference>
<dbReference type="SUPFAM" id="SSF53955">
    <property type="entry name" value="Lysozyme-like"/>
    <property type="match status" value="1"/>
</dbReference>
<dbReference type="eggNOG" id="COG1388">
    <property type="taxonomic scope" value="Bacteria"/>
</dbReference>
<dbReference type="InterPro" id="IPR018392">
    <property type="entry name" value="LysM"/>
</dbReference>
<evidence type="ECO:0000256" key="1">
    <source>
        <dbReference type="ARBA" id="ARBA00007734"/>
    </source>
</evidence>
<gene>
    <name evidence="5" type="ORF">MYP_971</name>
</gene>
<dbReference type="InterPro" id="IPR000189">
    <property type="entry name" value="Transglyc_AS"/>
</dbReference>
<evidence type="ECO:0000256" key="3">
    <source>
        <dbReference type="SAM" id="SignalP"/>
    </source>
</evidence>
<dbReference type="CDD" id="cd16894">
    <property type="entry name" value="MltD-like"/>
    <property type="match status" value="1"/>
</dbReference>
<keyword evidence="3" id="KW-0732">Signal</keyword>
<dbReference type="CDD" id="cd00118">
    <property type="entry name" value="LysM"/>
    <property type="match status" value="2"/>
</dbReference>
<dbReference type="Pfam" id="PF01464">
    <property type="entry name" value="SLT"/>
    <property type="match status" value="1"/>
</dbReference>
<organism evidence="5 6">
    <name type="scientific">Sporocytophaga myxococcoides</name>
    <dbReference type="NCBI Taxonomy" id="153721"/>
    <lineage>
        <taxon>Bacteria</taxon>
        <taxon>Pseudomonadati</taxon>
        <taxon>Bacteroidota</taxon>
        <taxon>Cytophagia</taxon>
        <taxon>Cytophagales</taxon>
        <taxon>Cytophagaceae</taxon>
        <taxon>Sporocytophaga</taxon>
    </lineage>
</organism>
<dbReference type="STRING" id="153721.MYP_971"/>
<proteinExistence type="inferred from homology"/>
<dbReference type="SUPFAM" id="SSF54106">
    <property type="entry name" value="LysM domain"/>
    <property type="match status" value="2"/>
</dbReference>
<dbReference type="eggNOG" id="COG0741">
    <property type="taxonomic scope" value="Bacteria"/>
</dbReference>